<gene>
    <name evidence="2" type="ORF">MARPO_0057s0022</name>
</gene>
<evidence type="ECO:0008006" key="4">
    <source>
        <dbReference type="Google" id="ProtNLM"/>
    </source>
</evidence>
<feature type="signal peptide" evidence="1">
    <location>
        <begin position="1"/>
        <end position="22"/>
    </location>
</feature>
<accession>A0A2R6WU48</accession>
<dbReference type="EMBL" id="KZ772729">
    <property type="protein sequence ID" value="PTQ37382.1"/>
    <property type="molecule type" value="Genomic_DNA"/>
</dbReference>
<name>A0A2R6WU48_MARPO</name>
<organism evidence="2 3">
    <name type="scientific">Marchantia polymorpha</name>
    <name type="common">Common liverwort</name>
    <name type="synonym">Marchantia aquatica</name>
    <dbReference type="NCBI Taxonomy" id="3197"/>
    <lineage>
        <taxon>Eukaryota</taxon>
        <taxon>Viridiplantae</taxon>
        <taxon>Streptophyta</taxon>
        <taxon>Embryophyta</taxon>
        <taxon>Marchantiophyta</taxon>
        <taxon>Marchantiopsida</taxon>
        <taxon>Marchantiidae</taxon>
        <taxon>Marchantiales</taxon>
        <taxon>Marchantiaceae</taxon>
        <taxon>Marchantia</taxon>
    </lineage>
</organism>
<evidence type="ECO:0000313" key="2">
    <source>
        <dbReference type="EMBL" id="PTQ37382.1"/>
    </source>
</evidence>
<keyword evidence="3" id="KW-1185">Reference proteome</keyword>
<dbReference type="AlphaFoldDB" id="A0A2R6WU48"/>
<dbReference type="Proteomes" id="UP000244005">
    <property type="component" value="Unassembled WGS sequence"/>
</dbReference>
<proteinExistence type="predicted"/>
<protein>
    <recommendedName>
        <fullName evidence="4">Secreted protein</fullName>
    </recommendedName>
</protein>
<evidence type="ECO:0000256" key="1">
    <source>
        <dbReference type="SAM" id="SignalP"/>
    </source>
</evidence>
<keyword evidence="1" id="KW-0732">Signal</keyword>
<evidence type="ECO:0000313" key="3">
    <source>
        <dbReference type="Proteomes" id="UP000244005"/>
    </source>
</evidence>
<feature type="chain" id="PRO_5015362210" description="Secreted protein" evidence="1">
    <location>
        <begin position="23"/>
        <end position="132"/>
    </location>
</feature>
<sequence length="132" mass="14834">MLTNRFSYLLLLCCYCSRFARQSQEPQAGSFHRNASIACNHLQCRSRNQEVAEGEKNHEVSLSYGFFFFALSLYGLLKLELAAIGSHLPCIQAAVNRKIPKLLTNMVICRSFSSQGPQAAQTARSVVRLPHR</sequence>
<reference evidence="3" key="1">
    <citation type="journal article" date="2017" name="Cell">
        <title>Insights into land plant evolution garnered from the Marchantia polymorpha genome.</title>
        <authorList>
            <person name="Bowman J.L."/>
            <person name="Kohchi T."/>
            <person name="Yamato K.T."/>
            <person name="Jenkins J."/>
            <person name="Shu S."/>
            <person name="Ishizaki K."/>
            <person name="Yamaoka S."/>
            <person name="Nishihama R."/>
            <person name="Nakamura Y."/>
            <person name="Berger F."/>
            <person name="Adam C."/>
            <person name="Aki S.S."/>
            <person name="Althoff F."/>
            <person name="Araki T."/>
            <person name="Arteaga-Vazquez M.A."/>
            <person name="Balasubrmanian S."/>
            <person name="Barry K."/>
            <person name="Bauer D."/>
            <person name="Boehm C.R."/>
            <person name="Briginshaw L."/>
            <person name="Caballero-Perez J."/>
            <person name="Catarino B."/>
            <person name="Chen F."/>
            <person name="Chiyoda S."/>
            <person name="Chovatia M."/>
            <person name="Davies K.M."/>
            <person name="Delmans M."/>
            <person name="Demura T."/>
            <person name="Dierschke T."/>
            <person name="Dolan L."/>
            <person name="Dorantes-Acosta A.E."/>
            <person name="Eklund D.M."/>
            <person name="Florent S.N."/>
            <person name="Flores-Sandoval E."/>
            <person name="Fujiyama A."/>
            <person name="Fukuzawa H."/>
            <person name="Galik B."/>
            <person name="Grimanelli D."/>
            <person name="Grimwood J."/>
            <person name="Grossniklaus U."/>
            <person name="Hamada T."/>
            <person name="Haseloff J."/>
            <person name="Hetherington A.J."/>
            <person name="Higo A."/>
            <person name="Hirakawa Y."/>
            <person name="Hundley H.N."/>
            <person name="Ikeda Y."/>
            <person name="Inoue K."/>
            <person name="Inoue S.I."/>
            <person name="Ishida S."/>
            <person name="Jia Q."/>
            <person name="Kakita M."/>
            <person name="Kanazawa T."/>
            <person name="Kawai Y."/>
            <person name="Kawashima T."/>
            <person name="Kennedy M."/>
            <person name="Kinose K."/>
            <person name="Kinoshita T."/>
            <person name="Kohara Y."/>
            <person name="Koide E."/>
            <person name="Komatsu K."/>
            <person name="Kopischke S."/>
            <person name="Kubo M."/>
            <person name="Kyozuka J."/>
            <person name="Lagercrantz U."/>
            <person name="Lin S.S."/>
            <person name="Lindquist E."/>
            <person name="Lipzen A.M."/>
            <person name="Lu C.W."/>
            <person name="De Luna E."/>
            <person name="Martienssen R.A."/>
            <person name="Minamino N."/>
            <person name="Mizutani M."/>
            <person name="Mizutani M."/>
            <person name="Mochizuki N."/>
            <person name="Monte I."/>
            <person name="Mosher R."/>
            <person name="Nagasaki H."/>
            <person name="Nakagami H."/>
            <person name="Naramoto S."/>
            <person name="Nishitani K."/>
            <person name="Ohtani M."/>
            <person name="Okamoto T."/>
            <person name="Okumura M."/>
            <person name="Phillips J."/>
            <person name="Pollak B."/>
            <person name="Reinders A."/>
            <person name="Rovekamp M."/>
            <person name="Sano R."/>
            <person name="Sawa S."/>
            <person name="Schmid M.W."/>
            <person name="Shirakawa M."/>
            <person name="Solano R."/>
            <person name="Spunde A."/>
            <person name="Suetsugu N."/>
            <person name="Sugano S."/>
            <person name="Sugiyama A."/>
            <person name="Sun R."/>
            <person name="Suzuki Y."/>
            <person name="Takenaka M."/>
            <person name="Takezawa D."/>
            <person name="Tomogane H."/>
            <person name="Tsuzuki M."/>
            <person name="Ueda T."/>
            <person name="Umeda M."/>
            <person name="Ward J.M."/>
            <person name="Watanabe Y."/>
            <person name="Yazaki K."/>
            <person name="Yokoyama R."/>
            <person name="Yoshitake Y."/>
            <person name="Yotsui I."/>
            <person name="Zachgo S."/>
            <person name="Schmutz J."/>
        </authorList>
    </citation>
    <scope>NUCLEOTIDE SEQUENCE [LARGE SCALE GENOMIC DNA]</scope>
    <source>
        <strain evidence="3">Tak-1</strain>
    </source>
</reference>